<comment type="subcellular location">
    <subcellularLocation>
        <location evidence="1">Virion</location>
    </subcellularLocation>
</comment>
<feature type="region of interest" description="Disordered" evidence="5">
    <location>
        <begin position="1"/>
        <end position="20"/>
    </location>
</feature>
<accession>A0AB38ZPB6</accession>
<evidence type="ECO:0000256" key="5">
    <source>
        <dbReference type="SAM" id="MobiDB-lite"/>
    </source>
</evidence>
<keyword evidence="4" id="KW-0238">DNA-binding</keyword>
<sequence>MSSTILLSGSGARRRRTTRKRQIRLPKLPRAGRRKARPAIVPTVSATASERAALQSLAQRLQRGNFSAWRSANYTPPAAQEAAKLAAQTGAPATATDLLTGTTASAAPLGGTGSRRRRKPSARSRRPRSRLSGGFLPALIPIIAAAIGAIPGIAGTAVGIASLKEQQRQFNRLYGKAK</sequence>
<protein>
    <submittedName>
        <fullName evidence="7">PX core protein</fullName>
    </submittedName>
</protein>
<reference evidence="7" key="1">
    <citation type="submission" date="2023-06" db="EMBL/GenBank/DDBJ databases">
        <title>Identification of a novel pathogenic adenovirus species in African Grey Parrot unveils distinct lineage within aviadenoviruses.</title>
        <authorList>
            <person name="Das T."/>
            <person name="Raidal S."/>
            <person name="Das S."/>
        </authorList>
    </citation>
    <scope>NUCLEOTIDE SEQUENCE</scope>
    <source>
        <strain evidence="7">CS23-0540</strain>
    </source>
</reference>
<proteinExistence type="predicted"/>
<feature type="region of interest" description="Disordered" evidence="5">
    <location>
        <begin position="96"/>
        <end position="130"/>
    </location>
</feature>
<evidence type="ECO:0000256" key="6">
    <source>
        <dbReference type="SAM" id="Phobius"/>
    </source>
</evidence>
<name>A0AB38ZPB6_9ADEN</name>
<keyword evidence="6" id="KW-0812">Transmembrane</keyword>
<organism evidence="7">
    <name type="scientific">Psittacine aviadenovirus B</name>
    <dbReference type="NCBI Taxonomy" id="2169709"/>
    <lineage>
        <taxon>Viruses</taxon>
        <taxon>Varidnaviria</taxon>
        <taxon>Bamfordvirae</taxon>
        <taxon>Preplasmiviricota</taxon>
        <taxon>Polisuviricotina</taxon>
        <taxon>Pharingeaviricetes</taxon>
        <taxon>Rowavirales</taxon>
        <taxon>Adenoviridae</taxon>
        <taxon>Aviadenovirus</taxon>
        <taxon>Aviadenovirus rubri</taxon>
    </lineage>
</organism>
<keyword evidence="6" id="KW-1133">Transmembrane helix</keyword>
<evidence type="ECO:0000256" key="2">
    <source>
        <dbReference type="ARBA" id="ARBA00022844"/>
    </source>
</evidence>
<dbReference type="EMBL" id="OR096706">
    <property type="protein sequence ID" value="XBY87764.1"/>
    <property type="molecule type" value="Genomic_DNA"/>
</dbReference>
<evidence type="ECO:0000313" key="7">
    <source>
        <dbReference type="EMBL" id="XBY87764.1"/>
    </source>
</evidence>
<keyword evidence="6" id="KW-0472">Membrane</keyword>
<dbReference type="GO" id="GO:0003677">
    <property type="term" value="F:DNA binding"/>
    <property type="evidence" value="ECO:0007669"/>
    <property type="project" value="UniProtKB-KW"/>
</dbReference>
<feature type="transmembrane region" description="Helical" evidence="6">
    <location>
        <begin position="135"/>
        <end position="163"/>
    </location>
</feature>
<feature type="compositionally biased region" description="Low complexity" evidence="5">
    <location>
        <begin position="96"/>
        <end position="107"/>
    </location>
</feature>
<feature type="region of interest" description="Disordered" evidence="5">
    <location>
        <begin position="26"/>
        <end position="45"/>
    </location>
</feature>
<evidence type="ECO:0000256" key="3">
    <source>
        <dbReference type="ARBA" id="ARBA00022921"/>
    </source>
</evidence>
<keyword evidence="2" id="KW-0946">Virion</keyword>
<dbReference type="InterPro" id="IPR008393">
    <property type="entry name" value="Adenovirus_late_L2_mu_core"/>
</dbReference>
<dbReference type="GO" id="GO:0019013">
    <property type="term" value="C:viral nucleocapsid"/>
    <property type="evidence" value="ECO:0007669"/>
    <property type="project" value="InterPro"/>
</dbReference>
<evidence type="ECO:0000256" key="4">
    <source>
        <dbReference type="ARBA" id="ARBA00023125"/>
    </source>
</evidence>
<keyword evidence="3" id="KW-0426">Late protein</keyword>
<feature type="compositionally biased region" description="Basic residues" evidence="5">
    <location>
        <begin position="114"/>
        <end position="129"/>
    </location>
</feature>
<evidence type="ECO:0000256" key="1">
    <source>
        <dbReference type="ARBA" id="ARBA00004328"/>
    </source>
</evidence>
<dbReference type="Pfam" id="PF05829">
    <property type="entry name" value="Adeno_PX"/>
    <property type="match status" value="1"/>
</dbReference>